<feature type="non-terminal residue" evidence="1">
    <location>
        <position position="1"/>
    </location>
</feature>
<organism evidence="1 2">
    <name type="scientific">Pterocles gutturalis</name>
    <name type="common">yellow-throated sandgrouse</name>
    <dbReference type="NCBI Taxonomy" id="240206"/>
    <lineage>
        <taxon>Eukaryota</taxon>
        <taxon>Metazoa</taxon>
        <taxon>Chordata</taxon>
        <taxon>Craniata</taxon>
        <taxon>Vertebrata</taxon>
        <taxon>Euteleostomi</taxon>
        <taxon>Archelosauria</taxon>
        <taxon>Archosauria</taxon>
        <taxon>Dinosauria</taxon>
        <taxon>Saurischia</taxon>
        <taxon>Theropoda</taxon>
        <taxon>Coelurosauria</taxon>
        <taxon>Aves</taxon>
        <taxon>Neognathae</taxon>
        <taxon>Neoaves</taxon>
        <taxon>Columbimorphae</taxon>
        <taxon>Pterocliformes</taxon>
        <taxon>Pteroclidae</taxon>
        <taxon>Pterocles</taxon>
    </lineage>
</organism>
<reference evidence="1 2" key="1">
    <citation type="submission" date="2014-04" db="EMBL/GenBank/DDBJ databases">
        <title>Genome evolution of avian class.</title>
        <authorList>
            <person name="Zhang G."/>
            <person name="Li C."/>
        </authorList>
    </citation>
    <scope>NUCLEOTIDE SEQUENCE [LARGE SCALE GENOMIC DNA]</scope>
    <source>
        <strain evidence="1">BGI_N339</strain>
    </source>
</reference>
<dbReference type="AlphaFoldDB" id="A0A093CH74"/>
<name>A0A093CH74_9AVES</name>
<protein>
    <submittedName>
        <fullName evidence="1">Uncharacterized protein</fullName>
    </submittedName>
</protein>
<sequence length="72" mass="8403">SYHSLKHFQRQLQQYKSIHTESHGSADTWKTIVLDSFQLYMLSLLKRTCGGSVIVKDFENRNLAKLLLLHDI</sequence>
<keyword evidence="2" id="KW-1185">Reference proteome</keyword>
<dbReference type="EMBL" id="KL240472">
    <property type="protein sequence ID" value="KFV11682.1"/>
    <property type="molecule type" value="Genomic_DNA"/>
</dbReference>
<evidence type="ECO:0000313" key="2">
    <source>
        <dbReference type="Proteomes" id="UP000053149"/>
    </source>
</evidence>
<accession>A0A093CH74</accession>
<evidence type="ECO:0000313" key="1">
    <source>
        <dbReference type="EMBL" id="KFV11682.1"/>
    </source>
</evidence>
<feature type="non-terminal residue" evidence="1">
    <location>
        <position position="72"/>
    </location>
</feature>
<dbReference type="Proteomes" id="UP000053149">
    <property type="component" value="Unassembled WGS sequence"/>
</dbReference>
<gene>
    <name evidence="1" type="ORF">N339_06752</name>
</gene>
<proteinExistence type="predicted"/>